<dbReference type="NCBIfam" id="TIGR00877">
    <property type="entry name" value="purD"/>
    <property type="match status" value="1"/>
</dbReference>
<dbReference type="GO" id="GO:0004637">
    <property type="term" value="F:phosphoribosylamine-glycine ligase activity"/>
    <property type="evidence" value="ECO:0007669"/>
    <property type="project" value="UniProtKB-EC"/>
</dbReference>
<keyword evidence="5 12" id="KW-0547">Nucleotide-binding</keyword>
<organism evidence="14 15">
    <name type="scientific">Roseateles paludis</name>
    <dbReference type="NCBI Taxonomy" id="3145238"/>
    <lineage>
        <taxon>Bacteria</taxon>
        <taxon>Pseudomonadati</taxon>
        <taxon>Pseudomonadota</taxon>
        <taxon>Betaproteobacteria</taxon>
        <taxon>Burkholderiales</taxon>
        <taxon>Sphaerotilaceae</taxon>
        <taxon>Roseateles</taxon>
    </lineage>
</organism>
<evidence type="ECO:0000256" key="12">
    <source>
        <dbReference type="PROSITE-ProRule" id="PRU00409"/>
    </source>
</evidence>
<dbReference type="Gene3D" id="3.40.50.20">
    <property type="match status" value="1"/>
</dbReference>
<dbReference type="EMBL" id="JBDPZD010000002">
    <property type="protein sequence ID" value="MEO3691205.1"/>
    <property type="molecule type" value="Genomic_DNA"/>
</dbReference>
<dbReference type="PANTHER" id="PTHR43472">
    <property type="entry name" value="PHOSPHORIBOSYLAMINE--GLYCINE LIGASE"/>
    <property type="match status" value="1"/>
</dbReference>
<sequence length="426" mass="45050">MKVLVLGNGGREHALAWKLAQSPKVSQVYVAPGNGGTARDPLLKNVPISDVKALADFAFDQKIALTVVGPEAYLAAGAVDEFRARGLRIFGPTKAAAQLESSKAFAKAFMKRHGIPTAAYETFTDAAAAHAYVDAQGAPIVIKADGLAAGKGVVVAMTLAEAHEAIDWILADNKLGVVHNEGGARVVIEEFLQGEEASFIVLCDGKHVVPLATSQDHKRLLDGDQGPNTGGMGAYSPAPVVTPNVHAKAMHEIVLPTIAGMAKDGHPFTGFLYAGLMIDEHGQPRTVEFNTRMGDPETQPIMMRLKSDLVDVLLHATDGTLDQVDLQWDRRAALGVVLAAHGYPLSPRKGDAITGLPKDAEDGMVFHAGTVLDGEVLRTSGGRVLCATALGESVKQAAQAAYELAASIEFDGRQLRTDIGHRAIKR</sequence>
<dbReference type="InterPro" id="IPR020562">
    <property type="entry name" value="PRibGlycinamide_synth_N"/>
</dbReference>
<dbReference type="Proteomes" id="UP001495147">
    <property type="component" value="Unassembled WGS sequence"/>
</dbReference>
<dbReference type="Pfam" id="PF02844">
    <property type="entry name" value="GARS_N"/>
    <property type="match status" value="1"/>
</dbReference>
<dbReference type="InterPro" id="IPR011054">
    <property type="entry name" value="Rudment_hybrid_motif"/>
</dbReference>
<evidence type="ECO:0000256" key="5">
    <source>
        <dbReference type="ARBA" id="ARBA00022741"/>
    </source>
</evidence>
<protein>
    <recommendedName>
        <fullName evidence="3 11">Phosphoribosylamine--glycine ligase</fullName>
        <ecNumber evidence="3 11">6.3.4.13</ecNumber>
    </recommendedName>
    <alternativeName>
        <fullName evidence="11">GARS</fullName>
    </alternativeName>
    <alternativeName>
        <fullName evidence="9 11">Glycinamide ribonucleotide synthetase</fullName>
    </alternativeName>
    <alternativeName>
        <fullName evidence="10 11">Phosphoribosylglycinamide synthetase</fullName>
    </alternativeName>
</protein>
<dbReference type="InterPro" id="IPR000115">
    <property type="entry name" value="PRibGlycinamide_synth"/>
</dbReference>
<dbReference type="SUPFAM" id="SSF51246">
    <property type="entry name" value="Rudiment single hybrid motif"/>
    <property type="match status" value="1"/>
</dbReference>
<dbReference type="InterPro" id="IPR013815">
    <property type="entry name" value="ATP_grasp_subdomain_1"/>
</dbReference>
<evidence type="ECO:0000256" key="8">
    <source>
        <dbReference type="ARBA" id="ARBA00038345"/>
    </source>
</evidence>
<dbReference type="SMART" id="SM01209">
    <property type="entry name" value="GARS_A"/>
    <property type="match status" value="1"/>
</dbReference>
<evidence type="ECO:0000256" key="10">
    <source>
        <dbReference type="ARBA" id="ARBA00042864"/>
    </source>
</evidence>
<keyword evidence="6 11" id="KW-0658">Purine biosynthesis</keyword>
<dbReference type="HAMAP" id="MF_00138">
    <property type="entry name" value="GARS"/>
    <property type="match status" value="1"/>
</dbReference>
<dbReference type="EC" id="6.3.4.13" evidence="3 11"/>
<evidence type="ECO:0000313" key="14">
    <source>
        <dbReference type="EMBL" id="MEO3691205.1"/>
    </source>
</evidence>
<feature type="domain" description="ATP-grasp" evidence="13">
    <location>
        <begin position="107"/>
        <end position="318"/>
    </location>
</feature>
<comment type="similarity">
    <text evidence="8 11">Belongs to the GARS family.</text>
</comment>
<dbReference type="SUPFAM" id="SSF56059">
    <property type="entry name" value="Glutathione synthetase ATP-binding domain-like"/>
    <property type="match status" value="1"/>
</dbReference>
<dbReference type="InterPro" id="IPR011761">
    <property type="entry name" value="ATP-grasp"/>
</dbReference>
<evidence type="ECO:0000256" key="1">
    <source>
        <dbReference type="ARBA" id="ARBA00001936"/>
    </source>
</evidence>
<evidence type="ECO:0000313" key="15">
    <source>
        <dbReference type="Proteomes" id="UP001495147"/>
    </source>
</evidence>
<evidence type="ECO:0000256" key="3">
    <source>
        <dbReference type="ARBA" id="ARBA00013255"/>
    </source>
</evidence>
<dbReference type="PANTHER" id="PTHR43472:SF1">
    <property type="entry name" value="PHOSPHORIBOSYLAMINE--GLYCINE LIGASE, CHLOROPLASTIC"/>
    <property type="match status" value="1"/>
</dbReference>
<dbReference type="InterPro" id="IPR016185">
    <property type="entry name" value="PreATP-grasp_dom_sf"/>
</dbReference>
<evidence type="ECO:0000256" key="9">
    <source>
        <dbReference type="ARBA" id="ARBA00042242"/>
    </source>
</evidence>
<dbReference type="InterPro" id="IPR020560">
    <property type="entry name" value="PRibGlycinamide_synth_C-dom"/>
</dbReference>
<dbReference type="SMART" id="SM01210">
    <property type="entry name" value="GARS_C"/>
    <property type="match status" value="1"/>
</dbReference>
<dbReference type="SUPFAM" id="SSF52440">
    <property type="entry name" value="PreATP-grasp domain"/>
    <property type="match status" value="1"/>
</dbReference>
<dbReference type="Gene3D" id="3.30.470.20">
    <property type="entry name" value="ATP-grasp fold, B domain"/>
    <property type="match status" value="1"/>
</dbReference>
<dbReference type="InterPro" id="IPR020561">
    <property type="entry name" value="PRibGlycinamid_synth_ATP-grasp"/>
</dbReference>
<evidence type="ECO:0000259" key="13">
    <source>
        <dbReference type="PROSITE" id="PS50975"/>
    </source>
</evidence>
<dbReference type="Pfam" id="PF02843">
    <property type="entry name" value="GARS_C"/>
    <property type="match status" value="1"/>
</dbReference>
<keyword evidence="15" id="KW-1185">Reference proteome</keyword>
<keyword evidence="4 11" id="KW-0436">Ligase</keyword>
<comment type="caution">
    <text evidence="14">The sequence shown here is derived from an EMBL/GenBank/DDBJ whole genome shotgun (WGS) entry which is preliminary data.</text>
</comment>
<dbReference type="Pfam" id="PF01071">
    <property type="entry name" value="GARS_A"/>
    <property type="match status" value="1"/>
</dbReference>
<evidence type="ECO:0000256" key="7">
    <source>
        <dbReference type="ARBA" id="ARBA00022840"/>
    </source>
</evidence>
<dbReference type="InterPro" id="IPR037123">
    <property type="entry name" value="PRibGlycinamide_synth_C_sf"/>
</dbReference>
<gene>
    <name evidence="11 14" type="primary">purD</name>
    <name evidence="14" type="ORF">ABDJ85_06955</name>
</gene>
<name>A0ABV0G0G4_9BURK</name>
<evidence type="ECO:0000256" key="11">
    <source>
        <dbReference type="HAMAP-Rule" id="MF_00138"/>
    </source>
</evidence>
<proteinExistence type="inferred from homology"/>
<keyword evidence="7 12" id="KW-0067">ATP-binding</keyword>
<accession>A0ABV0G0G4</accession>
<dbReference type="Gene3D" id="3.90.600.10">
    <property type="entry name" value="Phosphoribosylglycinamide synthetase, C-terminal domain"/>
    <property type="match status" value="1"/>
</dbReference>
<dbReference type="PROSITE" id="PS50975">
    <property type="entry name" value="ATP_GRASP"/>
    <property type="match status" value="1"/>
</dbReference>
<evidence type="ECO:0000256" key="4">
    <source>
        <dbReference type="ARBA" id="ARBA00022598"/>
    </source>
</evidence>
<comment type="cofactor">
    <cofactor evidence="1">
        <name>Mn(2+)</name>
        <dbReference type="ChEBI" id="CHEBI:29035"/>
    </cofactor>
</comment>
<evidence type="ECO:0000256" key="6">
    <source>
        <dbReference type="ARBA" id="ARBA00022755"/>
    </source>
</evidence>
<reference evidence="14 15" key="1">
    <citation type="submission" date="2024-05" db="EMBL/GenBank/DDBJ databases">
        <title>Roseateles sp. DJS-2-20 16S ribosomal RNA gene Genome sequencing and assembly.</title>
        <authorList>
            <person name="Woo H."/>
        </authorList>
    </citation>
    <scope>NUCLEOTIDE SEQUENCE [LARGE SCALE GENOMIC DNA]</scope>
    <source>
        <strain evidence="14 15">DJS-2-20</strain>
    </source>
</reference>
<comment type="pathway">
    <text evidence="2 11">Purine metabolism; IMP biosynthesis via de novo pathway; N(1)-(5-phospho-D-ribosyl)glycinamide from 5-phospho-alpha-D-ribose 1-diphosphate: step 2/2.</text>
</comment>
<comment type="catalytic activity">
    <reaction evidence="11">
        <text>5-phospho-beta-D-ribosylamine + glycine + ATP = N(1)-(5-phospho-beta-D-ribosyl)glycinamide + ADP + phosphate + H(+)</text>
        <dbReference type="Rhea" id="RHEA:17453"/>
        <dbReference type="ChEBI" id="CHEBI:15378"/>
        <dbReference type="ChEBI" id="CHEBI:30616"/>
        <dbReference type="ChEBI" id="CHEBI:43474"/>
        <dbReference type="ChEBI" id="CHEBI:57305"/>
        <dbReference type="ChEBI" id="CHEBI:58681"/>
        <dbReference type="ChEBI" id="CHEBI:143788"/>
        <dbReference type="ChEBI" id="CHEBI:456216"/>
        <dbReference type="EC" id="6.3.4.13"/>
    </reaction>
</comment>
<evidence type="ECO:0000256" key="2">
    <source>
        <dbReference type="ARBA" id="ARBA00005174"/>
    </source>
</evidence>
<dbReference type="RefSeq" id="WP_347704048.1">
    <property type="nucleotide sequence ID" value="NZ_JBDPZD010000002.1"/>
</dbReference>
<dbReference type="Gene3D" id="3.30.1490.20">
    <property type="entry name" value="ATP-grasp fold, A domain"/>
    <property type="match status" value="1"/>
</dbReference>